<evidence type="ECO:0000259" key="9">
    <source>
        <dbReference type="Pfam" id="PF05504"/>
    </source>
</evidence>
<feature type="chain" id="PRO_5039259646" evidence="8">
    <location>
        <begin position="18"/>
        <end position="377"/>
    </location>
</feature>
<dbReference type="PROSITE" id="PS51257">
    <property type="entry name" value="PROKAR_LIPOPROTEIN"/>
    <property type="match status" value="1"/>
</dbReference>
<dbReference type="GO" id="GO:0016020">
    <property type="term" value="C:membrane"/>
    <property type="evidence" value="ECO:0007669"/>
    <property type="project" value="UniProtKB-SubCell"/>
</dbReference>
<evidence type="ECO:0000259" key="10">
    <source>
        <dbReference type="Pfam" id="PF25198"/>
    </source>
</evidence>
<comment type="subcellular location">
    <subcellularLocation>
        <location evidence="1">Membrane</location>
        <topology evidence="1">Lipid-anchor</topology>
    </subcellularLocation>
</comment>
<dbReference type="GO" id="GO:0009847">
    <property type="term" value="P:spore germination"/>
    <property type="evidence" value="ECO:0007669"/>
    <property type="project" value="InterPro"/>
</dbReference>
<dbReference type="Pfam" id="PF05504">
    <property type="entry name" value="Spore_GerAC"/>
    <property type="match status" value="1"/>
</dbReference>
<reference evidence="11 12" key="1">
    <citation type="submission" date="2019-12" db="EMBL/GenBank/DDBJ databases">
        <title>Paenibacillus sp. nov., an endophytic bacterium isolated from the stem of Dendrobium.</title>
        <authorList>
            <person name="Zhao R."/>
        </authorList>
    </citation>
    <scope>NUCLEOTIDE SEQUENCE [LARGE SCALE GENOMIC DNA]</scope>
    <source>
        <strain evidence="11 12">HJL G12</strain>
    </source>
</reference>
<dbReference type="AlphaFoldDB" id="A0A7X3IH49"/>
<dbReference type="RefSeq" id="WP_160496718.1">
    <property type="nucleotide sequence ID" value="NZ_WUBI01000001.1"/>
</dbReference>
<evidence type="ECO:0000313" key="11">
    <source>
        <dbReference type="EMBL" id="MWV43186.1"/>
    </source>
</evidence>
<dbReference type="InterPro" id="IPR008844">
    <property type="entry name" value="Spore_GerAC-like"/>
</dbReference>
<evidence type="ECO:0000256" key="6">
    <source>
        <dbReference type="ARBA" id="ARBA00023139"/>
    </source>
</evidence>
<keyword evidence="4 8" id="KW-0732">Signal</keyword>
<sequence>MKKAVITLMLCTLLLTGCWDLKSVQDMNIVTAIGIDYQNGQYTVYGKLTDFSSISQSDTGGNNSKNTTWVGKGTGKTVNLAFYDLYPSAQHQTLWTHVKSIVLSDSALKHMNDIFEELLRSRDLRYTPWVYGTKDPIEDIFNAETTFNQSPLMLEMFEPREVYKQRSGIEPIRLQKLMDAIREPATTVLLPDISLSSKHWSTNHKKDSMMELKGVYAVQKGTNMGWVPEAELSGARLLIFTHVNRFPLNLEATEGAPTTLSLNNPTSKIRMSQKNGKMNFIVQVSMHANITESAWKKGLDEKQMKTVAEKKLQRDIIENFHTAKKQGIDLYQFEEWIYRHHYPLWKQKSSGGPLLPSIEIDNVEVKVKIDHSNTYKM</sequence>
<evidence type="ECO:0000313" key="12">
    <source>
        <dbReference type="Proteomes" id="UP000460318"/>
    </source>
</evidence>
<dbReference type="EMBL" id="WUBI01000001">
    <property type="protein sequence ID" value="MWV43186.1"/>
    <property type="molecule type" value="Genomic_DNA"/>
</dbReference>
<dbReference type="Proteomes" id="UP000460318">
    <property type="component" value="Unassembled WGS sequence"/>
</dbReference>
<evidence type="ECO:0000256" key="7">
    <source>
        <dbReference type="ARBA" id="ARBA00023288"/>
    </source>
</evidence>
<feature type="domain" description="Spore germination protein N-terminal" evidence="10">
    <location>
        <begin position="22"/>
        <end position="194"/>
    </location>
</feature>
<dbReference type="PANTHER" id="PTHR35789">
    <property type="entry name" value="SPORE GERMINATION PROTEIN B3"/>
    <property type="match status" value="1"/>
</dbReference>
<dbReference type="InterPro" id="IPR038501">
    <property type="entry name" value="Spore_GerAC_C_sf"/>
</dbReference>
<dbReference type="PANTHER" id="PTHR35789:SF1">
    <property type="entry name" value="SPORE GERMINATION PROTEIN B3"/>
    <property type="match status" value="1"/>
</dbReference>
<keyword evidence="12" id="KW-1185">Reference proteome</keyword>
<dbReference type="Pfam" id="PF25198">
    <property type="entry name" value="Spore_GerAC_N"/>
    <property type="match status" value="1"/>
</dbReference>
<evidence type="ECO:0000256" key="5">
    <source>
        <dbReference type="ARBA" id="ARBA00023136"/>
    </source>
</evidence>
<evidence type="ECO:0000256" key="3">
    <source>
        <dbReference type="ARBA" id="ARBA00022544"/>
    </source>
</evidence>
<keyword evidence="5" id="KW-0472">Membrane</keyword>
<comment type="similarity">
    <text evidence="2">Belongs to the GerABKC lipoprotein family.</text>
</comment>
<organism evidence="11 12">
    <name type="scientific">Paenibacillus dendrobii</name>
    <dbReference type="NCBI Taxonomy" id="2691084"/>
    <lineage>
        <taxon>Bacteria</taxon>
        <taxon>Bacillati</taxon>
        <taxon>Bacillota</taxon>
        <taxon>Bacilli</taxon>
        <taxon>Bacillales</taxon>
        <taxon>Paenibacillaceae</taxon>
        <taxon>Paenibacillus</taxon>
    </lineage>
</organism>
<proteinExistence type="inferred from homology"/>
<accession>A0A7X3IH49</accession>
<feature type="domain" description="Spore germination GerAC-like C-terminal" evidence="9">
    <location>
        <begin position="220"/>
        <end position="372"/>
    </location>
</feature>
<evidence type="ECO:0000256" key="8">
    <source>
        <dbReference type="SAM" id="SignalP"/>
    </source>
</evidence>
<dbReference type="InterPro" id="IPR057336">
    <property type="entry name" value="GerAC_N"/>
</dbReference>
<dbReference type="Gene3D" id="3.30.300.210">
    <property type="entry name" value="Nutrient germinant receptor protein C, domain 3"/>
    <property type="match status" value="1"/>
</dbReference>
<evidence type="ECO:0000256" key="2">
    <source>
        <dbReference type="ARBA" id="ARBA00007886"/>
    </source>
</evidence>
<name>A0A7X3IH49_9BACL</name>
<comment type="caution">
    <text evidence="11">The sequence shown here is derived from an EMBL/GenBank/DDBJ whole genome shotgun (WGS) entry which is preliminary data.</text>
</comment>
<protein>
    <submittedName>
        <fullName evidence="11">Ger(X)C family spore germination protein</fullName>
    </submittedName>
</protein>
<keyword evidence="7" id="KW-0449">Lipoprotein</keyword>
<dbReference type="InterPro" id="IPR046953">
    <property type="entry name" value="Spore_GerAC-like_C"/>
</dbReference>
<evidence type="ECO:0000256" key="1">
    <source>
        <dbReference type="ARBA" id="ARBA00004635"/>
    </source>
</evidence>
<keyword evidence="6" id="KW-0564">Palmitate</keyword>
<evidence type="ECO:0000256" key="4">
    <source>
        <dbReference type="ARBA" id="ARBA00022729"/>
    </source>
</evidence>
<dbReference type="NCBIfam" id="TIGR02887">
    <property type="entry name" value="spore_ger_x_C"/>
    <property type="match status" value="1"/>
</dbReference>
<keyword evidence="3" id="KW-0309">Germination</keyword>
<feature type="signal peptide" evidence="8">
    <location>
        <begin position="1"/>
        <end position="17"/>
    </location>
</feature>
<gene>
    <name evidence="11" type="ORF">GRF59_06040</name>
</gene>